<keyword evidence="4" id="KW-1185">Reference proteome</keyword>
<proteinExistence type="predicted"/>
<dbReference type="AlphaFoldDB" id="A0AAE1G551"/>
<keyword evidence="2" id="KW-1133">Transmembrane helix</keyword>
<protein>
    <recommendedName>
        <fullName evidence="5">SEFIR domain-containing protein</fullName>
    </recommendedName>
</protein>
<dbReference type="Proteomes" id="UP001286313">
    <property type="component" value="Unassembled WGS sequence"/>
</dbReference>
<evidence type="ECO:0000256" key="1">
    <source>
        <dbReference type="SAM" id="MobiDB-lite"/>
    </source>
</evidence>
<evidence type="ECO:0000256" key="2">
    <source>
        <dbReference type="SAM" id="Phobius"/>
    </source>
</evidence>
<feature type="compositionally biased region" description="Basic and acidic residues" evidence="1">
    <location>
        <begin position="562"/>
        <end position="573"/>
    </location>
</feature>
<keyword evidence="2" id="KW-0472">Membrane</keyword>
<feature type="region of interest" description="Disordered" evidence="1">
    <location>
        <begin position="562"/>
        <end position="581"/>
    </location>
</feature>
<name>A0AAE1G551_PETCI</name>
<dbReference type="EMBL" id="JAWQEG010000995">
    <property type="protein sequence ID" value="KAK3883383.1"/>
    <property type="molecule type" value="Genomic_DNA"/>
</dbReference>
<comment type="caution">
    <text evidence="3">The sequence shown here is derived from an EMBL/GenBank/DDBJ whole genome shotgun (WGS) entry which is preliminary data.</text>
</comment>
<keyword evidence="2" id="KW-0812">Transmembrane</keyword>
<feature type="transmembrane region" description="Helical" evidence="2">
    <location>
        <begin position="270"/>
        <end position="292"/>
    </location>
</feature>
<accession>A0AAE1G551</accession>
<evidence type="ECO:0000313" key="3">
    <source>
        <dbReference type="EMBL" id="KAK3883383.1"/>
    </source>
</evidence>
<organism evidence="3 4">
    <name type="scientific">Petrolisthes cinctipes</name>
    <name type="common">Flat porcelain crab</name>
    <dbReference type="NCBI Taxonomy" id="88211"/>
    <lineage>
        <taxon>Eukaryota</taxon>
        <taxon>Metazoa</taxon>
        <taxon>Ecdysozoa</taxon>
        <taxon>Arthropoda</taxon>
        <taxon>Crustacea</taxon>
        <taxon>Multicrustacea</taxon>
        <taxon>Malacostraca</taxon>
        <taxon>Eumalacostraca</taxon>
        <taxon>Eucarida</taxon>
        <taxon>Decapoda</taxon>
        <taxon>Pleocyemata</taxon>
        <taxon>Anomura</taxon>
        <taxon>Galatheoidea</taxon>
        <taxon>Porcellanidae</taxon>
        <taxon>Petrolisthes</taxon>
    </lineage>
</organism>
<evidence type="ECO:0008006" key="5">
    <source>
        <dbReference type="Google" id="ProtNLM"/>
    </source>
</evidence>
<gene>
    <name evidence="3" type="ORF">Pcinc_012319</name>
</gene>
<reference evidence="3" key="1">
    <citation type="submission" date="2023-10" db="EMBL/GenBank/DDBJ databases">
        <title>Genome assemblies of two species of porcelain crab, Petrolisthes cinctipes and Petrolisthes manimaculis (Anomura: Porcellanidae).</title>
        <authorList>
            <person name="Angst P."/>
        </authorList>
    </citation>
    <scope>NUCLEOTIDE SEQUENCE</scope>
    <source>
        <strain evidence="3">PB745_01</strain>
        <tissue evidence="3">Gill</tissue>
    </source>
</reference>
<evidence type="ECO:0000313" key="4">
    <source>
        <dbReference type="Proteomes" id="UP001286313"/>
    </source>
</evidence>
<sequence length="581" mass="66477">MAGISCNDQLKHPEDFAVSCQFQNISSDCAFYHPSQVSSPDNLLFSLGIYYHKTWMTPQSALNLSFPSPTWTEIKFRYEKLYYGDNVLCRRFTLMNLSQPLVDTLFWDCPFFPFPEDSTEQLIKLTLVSDEGEGGSYIFTRPSATRVDVLETSLQNWHTFFFVHIDHMYTSASLPITLQLAPHKFGPLSYNISLVKCVDGKKCQDRAVLASELVTPSENDTEVTELLPTWSNIAWYAVTVQIVSPLCLNGIINNCYVAVSPPFGVAVSKVLIWMCIIMGGIIICAFTFFVVINKRIKQTRRMVMELKKKPVSVLFVYLPETQESLKLVYNLADFLSGFYIQPYLIDKLAGSQHPNQWTLNHLKAADRVLFLIPNRRDAEGVSHIHGQWDFVLHLLLGYLCSRDRDVNPEKISVITFPFSGEIPNEIISLQHFQLPKSIDPLLTWIHGRTWLDNIFLRCPLIPSMVYWNKDQLKELRKTITEASNAATKQKHMYNQEQKNCRDIMTTIPDKLLPETDTEYNSQNVEPVKNFKEDTVSIISGLFDDQIPSVFTVLEDKVLDHTQHTSNESVKEEGLDMSLLID</sequence>